<reference evidence="2" key="1">
    <citation type="journal article" date="2022" name="Int. J. Mol. Sci.">
        <title>Draft Genome of Tanacetum Coccineum: Genomic Comparison of Closely Related Tanacetum-Family Plants.</title>
        <authorList>
            <person name="Yamashiro T."/>
            <person name="Shiraishi A."/>
            <person name="Nakayama K."/>
            <person name="Satake H."/>
        </authorList>
    </citation>
    <scope>NUCLEOTIDE SEQUENCE</scope>
</reference>
<organism evidence="2 3">
    <name type="scientific">Tanacetum coccineum</name>
    <dbReference type="NCBI Taxonomy" id="301880"/>
    <lineage>
        <taxon>Eukaryota</taxon>
        <taxon>Viridiplantae</taxon>
        <taxon>Streptophyta</taxon>
        <taxon>Embryophyta</taxon>
        <taxon>Tracheophyta</taxon>
        <taxon>Spermatophyta</taxon>
        <taxon>Magnoliopsida</taxon>
        <taxon>eudicotyledons</taxon>
        <taxon>Gunneridae</taxon>
        <taxon>Pentapetalae</taxon>
        <taxon>asterids</taxon>
        <taxon>campanulids</taxon>
        <taxon>Asterales</taxon>
        <taxon>Asteraceae</taxon>
        <taxon>Asteroideae</taxon>
        <taxon>Anthemideae</taxon>
        <taxon>Anthemidinae</taxon>
        <taxon>Tanacetum</taxon>
    </lineage>
</organism>
<keyword evidence="3" id="KW-1185">Reference proteome</keyword>
<dbReference type="Proteomes" id="UP001151760">
    <property type="component" value="Unassembled WGS sequence"/>
</dbReference>
<name>A0ABQ5A352_9ASTR</name>
<comment type="caution">
    <text evidence="2">The sequence shown here is derived from an EMBL/GenBank/DDBJ whole genome shotgun (WGS) entry which is preliminary data.</text>
</comment>
<sequence length="383" mass="42633">MLKSRLSHEVPLHSSSISSDYVVKYLNFDDIPSVDTEVVSMLDINVQYEVPQTSPLLTIPVSVIPEHDVINPPETVTTASATTISFLLTSLFPHLQQSTPILTPITTKATTSTTVVPDSETLTALHQSIADLEKDVKELKDVDNSIKVIQRNFADIVKEHSVPTEIVERLRQQYVPQKSIEDIKEIKMEHARKQQVPKETITSSDTIALEEFNQKTTLFKTMTKSKSFNKSPKQRALYHALIESILKDEDAMDEGVADKLKKRKPDDADKDEGPSAGLDQGLKRQKTSKDTEPSKKAKLTKSSKGISKSHPKSTGKSAQAEETVFEAGDTQGPQNLREDTGNTDEPPVVNVDPKNWFKKPERPPTPDSDWNVGKSVDFRPPQT</sequence>
<evidence type="ECO:0000313" key="2">
    <source>
        <dbReference type="EMBL" id="GJS97029.1"/>
    </source>
</evidence>
<evidence type="ECO:0000256" key="1">
    <source>
        <dbReference type="SAM" id="MobiDB-lite"/>
    </source>
</evidence>
<accession>A0ABQ5A352</accession>
<feature type="region of interest" description="Disordered" evidence="1">
    <location>
        <begin position="260"/>
        <end position="383"/>
    </location>
</feature>
<proteinExistence type="predicted"/>
<reference evidence="2" key="2">
    <citation type="submission" date="2022-01" db="EMBL/GenBank/DDBJ databases">
        <authorList>
            <person name="Yamashiro T."/>
            <person name="Shiraishi A."/>
            <person name="Satake H."/>
            <person name="Nakayama K."/>
        </authorList>
    </citation>
    <scope>NUCLEOTIDE SEQUENCE</scope>
</reference>
<protein>
    <submittedName>
        <fullName evidence="2">Uncharacterized protein</fullName>
    </submittedName>
</protein>
<evidence type="ECO:0000313" key="3">
    <source>
        <dbReference type="Proteomes" id="UP001151760"/>
    </source>
</evidence>
<feature type="compositionally biased region" description="Basic residues" evidence="1">
    <location>
        <begin position="296"/>
        <end position="313"/>
    </location>
</feature>
<gene>
    <name evidence="2" type="ORF">Tco_0803997</name>
</gene>
<feature type="compositionally biased region" description="Basic and acidic residues" evidence="1">
    <location>
        <begin position="260"/>
        <end position="273"/>
    </location>
</feature>
<dbReference type="EMBL" id="BQNB010011930">
    <property type="protein sequence ID" value="GJS97029.1"/>
    <property type="molecule type" value="Genomic_DNA"/>
</dbReference>